<dbReference type="NCBIfam" id="TIGR02788">
    <property type="entry name" value="VirB11"/>
    <property type="match status" value="1"/>
</dbReference>
<dbReference type="Proteomes" id="UP001562159">
    <property type="component" value="Unassembled WGS sequence"/>
</dbReference>
<evidence type="ECO:0000256" key="2">
    <source>
        <dbReference type="RuleBase" id="RU366071"/>
    </source>
</evidence>
<dbReference type="Gene3D" id="3.30.450.90">
    <property type="match status" value="1"/>
</dbReference>
<dbReference type="InterPro" id="IPR050921">
    <property type="entry name" value="T4SS_GSP_E_ATPase"/>
</dbReference>
<sequence>MNSAATDHQGVDRKTSVNWLLSPLRHFMQDREITEICINRPGEVFTEANSVWTRHEVPDLTLELLSSLATAIARYASNDIQDTTPVLSAIMPGGERVQIVRAPACEQGTVSVTIRKPSHQIRTLADYDQQGFFAHIKPLTDALTVQERELLQLKEAGNYMGFLKRAVELEKVIVVAGETGSGKTTFMKGLMQEIPKAQRIITIEDVPELFLPNHPNHVHLFYPSEAKEEENAPVTAASLLKSCLRMKPNRILLAELRGGETFDFINVCASGHGGSITSCHAGSAELTFERLALMVLQNRQGRTLPYEVIRRLLYLVVDVVIHVHNDTSGFDGRHITGLWFDPMTKREKTGVNTDFLMQTVMQLQSRVGELEGRLSALQLPR</sequence>
<accession>A0ABV4AXI7</accession>
<keyword evidence="5" id="KW-1185">Reference proteome</keyword>
<organism evidence="4 5">
    <name type="scientific">Rhodanobacter humi</name>
    <dbReference type="NCBI Taxonomy" id="1888173"/>
    <lineage>
        <taxon>Bacteria</taxon>
        <taxon>Pseudomonadati</taxon>
        <taxon>Pseudomonadota</taxon>
        <taxon>Gammaproteobacteria</taxon>
        <taxon>Lysobacterales</taxon>
        <taxon>Rhodanobacteraceae</taxon>
        <taxon>Rhodanobacter</taxon>
    </lineage>
</organism>
<dbReference type="PROSITE" id="PS00675">
    <property type="entry name" value="SIGMA54_INTERACT_1"/>
    <property type="match status" value="1"/>
</dbReference>
<gene>
    <name evidence="4" type="primary">virB11</name>
    <name evidence="4" type="ORF">AB7878_18350</name>
</gene>
<dbReference type="SUPFAM" id="SSF52540">
    <property type="entry name" value="P-loop containing nucleoside triphosphate hydrolases"/>
    <property type="match status" value="1"/>
</dbReference>
<evidence type="ECO:0000259" key="3">
    <source>
        <dbReference type="Pfam" id="PF00437"/>
    </source>
</evidence>
<evidence type="ECO:0000313" key="5">
    <source>
        <dbReference type="Proteomes" id="UP001562159"/>
    </source>
</evidence>
<dbReference type="PANTHER" id="PTHR30486">
    <property type="entry name" value="TWITCHING MOTILITY PROTEIN PILT"/>
    <property type="match status" value="1"/>
</dbReference>
<protein>
    <recommendedName>
        <fullName evidence="2">Type IV secretion system protein</fullName>
    </recommendedName>
</protein>
<dbReference type="PANTHER" id="PTHR30486:SF6">
    <property type="entry name" value="TYPE IV PILUS RETRACTATION ATPASE PILT"/>
    <property type="match status" value="1"/>
</dbReference>
<keyword evidence="2" id="KW-0067">ATP-binding</keyword>
<comment type="similarity">
    <text evidence="1 2">Belongs to the GSP E family.</text>
</comment>
<name>A0ABV4AXI7_9GAMM</name>
<dbReference type="InterPro" id="IPR014155">
    <property type="entry name" value="VirB11"/>
</dbReference>
<dbReference type="InterPro" id="IPR025662">
    <property type="entry name" value="Sigma_54_int_dom_ATP-bd_1"/>
</dbReference>
<evidence type="ECO:0000313" key="4">
    <source>
        <dbReference type="EMBL" id="MEY2184374.1"/>
    </source>
</evidence>
<dbReference type="CDD" id="cd01130">
    <property type="entry name" value="VirB11-like_ATPase"/>
    <property type="match status" value="1"/>
</dbReference>
<dbReference type="InterPro" id="IPR027417">
    <property type="entry name" value="P-loop_NTPase"/>
</dbReference>
<comment type="caution">
    <text evidence="4">The sequence shown here is derived from an EMBL/GenBank/DDBJ whole genome shotgun (WGS) entry which is preliminary data.</text>
</comment>
<evidence type="ECO:0000256" key="1">
    <source>
        <dbReference type="ARBA" id="ARBA00006611"/>
    </source>
</evidence>
<dbReference type="Gene3D" id="3.40.50.300">
    <property type="entry name" value="P-loop containing nucleotide triphosphate hydrolases"/>
    <property type="match status" value="1"/>
</dbReference>
<dbReference type="EMBL" id="JBGBPY010000002">
    <property type="protein sequence ID" value="MEY2184374.1"/>
    <property type="molecule type" value="Genomic_DNA"/>
</dbReference>
<dbReference type="InterPro" id="IPR001482">
    <property type="entry name" value="T2SS/T4SS_dom"/>
</dbReference>
<dbReference type="Pfam" id="PF00437">
    <property type="entry name" value="T2SSE"/>
    <property type="match status" value="1"/>
</dbReference>
<feature type="domain" description="Bacterial type II secretion system protein E" evidence="3">
    <location>
        <begin position="162"/>
        <end position="299"/>
    </location>
</feature>
<keyword evidence="2" id="KW-0547">Nucleotide-binding</keyword>
<reference evidence="4 5" key="1">
    <citation type="submission" date="2024-07" db="EMBL/GenBank/DDBJ databases">
        <title>Molecular mechanisms and environmental adaptations of flagellar loss and biofilm growth of Rhodanobacter under environmental stress.</title>
        <authorList>
            <person name="Chen M."/>
        </authorList>
    </citation>
    <scope>NUCLEOTIDE SEQUENCE [LARGE SCALE GENOMIC DNA]</scope>
    <source>
        <strain evidence="4 5">RS22</strain>
    </source>
</reference>
<comment type="function">
    <text evidence="2">Part of the Type IV secretion system.</text>
</comment>
<proteinExistence type="inferred from homology"/>